<feature type="domain" description="HTH araC/xylS-type" evidence="4">
    <location>
        <begin position="218"/>
        <end position="319"/>
    </location>
</feature>
<keyword evidence="6" id="KW-1185">Reference proteome</keyword>
<dbReference type="InterPro" id="IPR009057">
    <property type="entry name" value="Homeodomain-like_sf"/>
</dbReference>
<evidence type="ECO:0000256" key="2">
    <source>
        <dbReference type="ARBA" id="ARBA00023125"/>
    </source>
</evidence>
<dbReference type="PRINTS" id="PR00032">
    <property type="entry name" value="HTHARAC"/>
</dbReference>
<organism evidence="5 6">
    <name type="scientific">Sinanaerobacter chloroacetimidivorans</name>
    <dbReference type="NCBI Taxonomy" id="2818044"/>
    <lineage>
        <taxon>Bacteria</taxon>
        <taxon>Bacillati</taxon>
        <taxon>Bacillota</taxon>
        <taxon>Clostridia</taxon>
        <taxon>Peptostreptococcales</taxon>
        <taxon>Anaerovoracaceae</taxon>
        <taxon>Sinanaerobacter</taxon>
    </lineage>
</organism>
<evidence type="ECO:0000259" key="4">
    <source>
        <dbReference type="PROSITE" id="PS01124"/>
    </source>
</evidence>
<dbReference type="Gene3D" id="1.10.10.60">
    <property type="entry name" value="Homeodomain-like"/>
    <property type="match status" value="1"/>
</dbReference>
<sequence>MRFESKELWQEWNSLEYAPQDQFEAWCSALSDSHLKWALNNSSPAQFYGKIKMRHLGGIRLLCCDCEPCYGKRTSREVNLSDGEYYGLLYIYDGAEVVFHEGQAVELKKDSFMIWDSTKPIEFKLFSATKKVTLLVPQDRMRTQLPQVDDYLGKHIDFSRGLHAVAASHIAALGNEVNAIDKRLGDSAIDLTLELITTCLQTNYTSRPMTKVRQDLFDDIVKYIQKNLDQHDLGPSSISGTFHISTRYLHLLFAEKGLSVSHLIMDKRLEQCRRQLIHLNAYKDSITKIAFQWGFNDSAHFSKVFKKKYGITPREYQNRHLNN</sequence>
<dbReference type="PANTHER" id="PTHR43280">
    <property type="entry name" value="ARAC-FAMILY TRANSCRIPTIONAL REGULATOR"/>
    <property type="match status" value="1"/>
</dbReference>
<dbReference type="InterPro" id="IPR020449">
    <property type="entry name" value="Tscrpt_reg_AraC-type_HTH"/>
</dbReference>
<accession>A0A8J7VXK8</accession>
<dbReference type="Pfam" id="PF12833">
    <property type="entry name" value="HTH_18"/>
    <property type="match status" value="1"/>
</dbReference>
<evidence type="ECO:0000313" key="6">
    <source>
        <dbReference type="Proteomes" id="UP000675664"/>
    </source>
</evidence>
<dbReference type="Proteomes" id="UP000675664">
    <property type="component" value="Unassembled WGS sequence"/>
</dbReference>
<dbReference type="AlphaFoldDB" id="A0A8J7VXK8"/>
<evidence type="ECO:0000313" key="5">
    <source>
        <dbReference type="EMBL" id="MBR0596907.1"/>
    </source>
</evidence>
<dbReference type="SUPFAM" id="SSF46689">
    <property type="entry name" value="Homeodomain-like"/>
    <property type="match status" value="1"/>
</dbReference>
<comment type="caution">
    <text evidence="5">The sequence shown here is derived from an EMBL/GenBank/DDBJ whole genome shotgun (WGS) entry which is preliminary data.</text>
</comment>
<reference evidence="5" key="2">
    <citation type="submission" date="2021-04" db="EMBL/GenBank/DDBJ databases">
        <authorList>
            <person name="Liu J."/>
        </authorList>
    </citation>
    <scope>NUCLEOTIDE SEQUENCE</scope>
    <source>
        <strain evidence="5">BAD-6</strain>
    </source>
</reference>
<keyword evidence="1" id="KW-0805">Transcription regulation</keyword>
<dbReference type="InterPro" id="IPR018060">
    <property type="entry name" value="HTH_AraC"/>
</dbReference>
<dbReference type="InterPro" id="IPR035418">
    <property type="entry name" value="AraC-bd_2"/>
</dbReference>
<protein>
    <submittedName>
        <fullName evidence="5">Helix-turn-helix domain-containing protein</fullName>
    </submittedName>
</protein>
<proteinExistence type="predicted"/>
<gene>
    <name evidence="5" type="ORF">KCX82_03365</name>
</gene>
<reference evidence="5" key="1">
    <citation type="submission" date="2021-04" db="EMBL/GenBank/DDBJ databases">
        <title>Sinoanaerobacter chloroacetimidivorans sp. nov., an obligate anaerobic bacterium isolated from anaerobic sludge.</title>
        <authorList>
            <person name="Bao Y."/>
        </authorList>
    </citation>
    <scope>NUCLEOTIDE SEQUENCE</scope>
    <source>
        <strain evidence="5">BAD-6</strain>
    </source>
</reference>
<dbReference type="Pfam" id="PF14525">
    <property type="entry name" value="AraC_binding_2"/>
    <property type="match status" value="1"/>
</dbReference>
<name>A0A8J7VXK8_9FIRM</name>
<dbReference type="PROSITE" id="PS01124">
    <property type="entry name" value="HTH_ARAC_FAMILY_2"/>
    <property type="match status" value="1"/>
</dbReference>
<dbReference type="SMART" id="SM00342">
    <property type="entry name" value="HTH_ARAC"/>
    <property type="match status" value="1"/>
</dbReference>
<dbReference type="GO" id="GO:0043565">
    <property type="term" value="F:sequence-specific DNA binding"/>
    <property type="evidence" value="ECO:0007669"/>
    <property type="project" value="InterPro"/>
</dbReference>
<evidence type="ECO:0000256" key="3">
    <source>
        <dbReference type="ARBA" id="ARBA00023163"/>
    </source>
</evidence>
<dbReference type="GO" id="GO:0003700">
    <property type="term" value="F:DNA-binding transcription factor activity"/>
    <property type="evidence" value="ECO:0007669"/>
    <property type="project" value="InterPro"/>
</dbReference>
<dbReference type="EMBL" id="JAGSND010000002">
    <property type="protein sequence ID" value="MBR0596907.1"/>
    <property type="molecule type" value="Genomic_DNA"/>
</dbReference>
<keyword evidence="2" id="KW-0238">DNA-binding</keyword>
<dbReference type="RefSeq" id="WP_227017040.1">
    <property type="nucleotide sequence ID" value="NZ_JAGSND010000002.1"/>
</dbReference>
<dbReference type="PANTHER" id="PTHR43280:SF31">
    <property type="entry name" value="TRANSCRIPTIONAL REGULATORY PROTEIN"/>
    <property type="match status" value="1"/>
</dbReference>
<evidence type="ECO:0000256" key="1">
    <source>
        <dbReference type="ARBA" id="ARBA00023015"/>
    </source>
</evidence>
<keyword evidence="3" id="KW-0804">Transcription</keyword>